<evidence type="ECO:0000313" key="2">
    <source>
        <dbReference type="EMBL" id="KAJ2686079.1"/>
    </source>
</evidence>
<feature type="compositionally biased region" description="Basic and acidic residues" evidence="1">
    <location>
        <begin position="251"/>
        <end position="261"/>
    </location>
</feature>
<dbReference type="EMBL" id="JANBTX010000122">
    <property type="protein sequence ID" value="KAJ2686079.1"/>
    <property type="molecule type" value="Genomic_DNA"/>
</dbReference>
<feature type="compositionally biased region" description="Polar residues" evidence="1">
    <location>
        <begin position="163"/>
        <end position="173"/>
    </location>
</feature>
<feature type="region of interest" description="Disordered" evidence="1">
    <location>
        <begin position="119"/>
        <end position="305"/>
    </location>
</feature>
<protein>
    <submittedName>
        <fullName evidence="2">Uncharacterized protein</fullName>
    </submittedName>
</protein>
<comment type="caution">
    <text evidence="2">The sequence shown here is derived from an EMBL/GenBank/DDBJ whole genome shotgun (WGS) entry which is preliminary data.</text>
</comment>
<evidence type="ECO:0000256" key="1">
    <source>
        <dbReference type="SAM" id="MobiDB-lite"/>
    </source>
</evidence>
<feature type="compositionally biased region" description="Basic and acidic residues" evidence="1">
    <location>
        <begin position="119"/>
        <end position="154"/>
    </location>
</feature>
<sequence>MTNTITPPNTRSNVASQQPTTTDKIKDSVKQAVNKAQNVLTGSNTKTMTPPSSNDAAHVIGTADNKTNVSVRGTEPLKHTEGVFRRVDNGSGNASSNDVAITGAYDPYNDAVHTDKHGLRNDVANTDKRNLSNDVANTDRRNISNDVGSTDKHGTLGTVQEGRVNQPTTTAPKQANLAPPPPSQKQDATPLGRYQYDPLDRLVGDTAGHPSNSVGGRQSNNVYPPPQQGGKVTDDLETEKPSRLVGATIDKAFDRTERRASDTTNSVLGAARAGVQGQLGNNLGGGQGNTEKGSTGNRAGETKRN</sequence>
<organism evidence="2 3">
    <name type="scientific">Coemansia spiralis</name>
    <dbReference type="NCBI Taxonomy" id="417178"/>
    <lineage>
        <taxon>Eukaryota</taxon>
        <taxon>Fungi</taxon>
        <taxon>Fungi incertae sedis</taxon>
        <taxon>Zoopagomycota</taxon>
        <taxon>Kickxellomycotina</taxon>
        <taxon>Kickxellomycetes</taxon>
        <taxon>Kickxellales</taxon>
        <taxon>Kickxellaceae</taxon>
        <taxon>Coemansia</taxon>
    </lineage>
</organism>
<feature type="compositionally biased region" description="Polar residues" evidence="1">
    <location>
        <begin position="1"/>
        <end position="22"/>
    </location>
</feature>
<dbReference type="OrthoDB" id="5598249at2759"/>
<dbReference type="Proteomes" id="UP001151516">
    <property type="component" value="Unassembled WGS sequence"/>
</dbReference>
<feature type="region of interest" description="Disordered" evidence="1">
    <location>
        <begin position="1"/>
        <end position="27"/>
    </location>
</feature>
<gene>
    <name evidence="2" type="ORF">IWW39_003859</name>
</gene>
<feature type="compositionally biased region" description="Basic and acidic residues" evidence="1">
    <location>
        <begin position="232"/>
        <end position="242"/>
    </location>
</feature>
<keyword evidence="3" id="KW-1185">Reference proteome</keyword>
<feature type="compositionally biased region" description="Polar residues" evidence="1">
    <location>
        <begin position="209"/>
        <end position="222"/>
    </location>
</feature>
<proteinExistence type="predicted"/>
<dbReference type="AlphaFoldDB" id="A0A9W8GHI9"/>
<reference evidence="2" key="1">
    <citation type="submission" date="2022-07" db="EMBL/GenBank/DDBJ databases">
        <title>Phylogenomic reconstructions and comparative analyses of Kickxellomycotina fungi.</title>
        <authorList>
            <person name="Reynolds N.K."/>
            <person name="Stajich J.E."/>
            <person name="Barry K."/>
            <person name="Grigoriev I.V."/>
            <person name="Crous P."/>
            <person name="Smith M.E."/>
        </authorList>
    </citation>
    <scope>NUCLEOTIDE SEQUENCE</scope>
    <source>
        <strain evidence="2">CBS 109367</strain>
    </source>
</reference>
<evidence type="ECO:0000313" key="3">
    <source>
        <dbReference type="Proteomes" id="UP001151516"/>
    </source>
</evidence>
<name>A0A9W8GHI9_9FUNG</name>
<accession>A0A9W8GHI9</accession>